<keyword evidence="4" id="KW-1185">Reference proteome</keyword>
<keyword evidence="1" id="KW-0812">Transmembrane</keyword>
<dbReference type="Proteomes" id="UP000233767">
    <property type="component" value="Unassembled WGS sequence"/>
</dbReference>
<name>A0A497U9K6_9FLAO</name>
<proteinExistence type="predicted"/>
<evidence type="ECO:0000313" key="4">
    <source>
        <dbReference type="Proteomes" id="UP000233767"/>
    </source>
</evidence>
<evidence type="ECO:0000313" key="2">
    <source>
        <dbReference type="EMBL" id="PKW30076.1"/>
    </source>
</evidence>
<sequence>MKKPLLYLFILSVLLNIFTYMYFTKKVKFEEDRIANFQKESKAKKDSIAALNNQVMEANYFSLEYNDNAMDYFEQFDINQLSAEIRDEINSLNEKPEGNPLTKYDKINGDKAIINKIKILNNRWIIADFSIGKAWGEVMIKYYKQEGKPTEYETMDTFIYPATLK</sequence>
<gene>
    <name evidence="2" type="ORF">B0G92_1725</name>
    <name evidence="3" type="ORF">CLV50_2297</name>
</gene>
<dbReference type="EMBL" id="RCCB01000012">
    <property type="protein sequence ID" value="RLJ24416.1"/>
    <property type="molecule type" value="Genomic_DNA"/>
</dbReference>
<evidence type="ECO:0000256" key="1">
    <source>
        <dbReference type="SAM" id="Phobius"/>
    </source>
</evidence>
<keyword evidence="1" id="KW-1133">Transmembrane helix</keyword>
<keyword evidence="1" id="KW-0472">Membrane</keyword>
<dbReference type="Proteomes" id="UP000275027">
    <property type="component" value="Unassembled WGS sequence"/>
</dbReference>
<comment type="caution">
    <text evidence="3">The sequence shown here is derived from an EMBL/GenBank/DDBJ whole genome shotgun (WGS) entry which is preliminary data.</text>
</comment>
<dbReference type="EMBL" id="PJND01000007">
    <property type="protein sequence ID" value="PKW30076.1"/>
    <property type="molecule type" value="Genomic_DNA"/>
</dbReference>
<accession>A0A497U9K6</accession>
<reference evidence="3 5" key="2">
    <citation type="submission" date="2018-10" db="EMBL/GenBank/DDBJ databases">
        <title>Genomic Encyclopedia of Archaeal and Bacterial Type Strains, Phase II (KMG-II): from individual species to whole genera.</title>
        <authorList>
            <person name="Goeker M."/>
        </authorList>
    </citation>
    <scope>NUCLEOTIDE SEQUENCE [LARGE SCALE GENOMIC DNA]</scope>
    <source>
        <strain evidence="3 5">DSM 21886</strain>
    </source>
</reference>
<organism evidence="3 5">
    <name type="scientific">Flavobacterium lindanitolerans</name>
    <dbReference type="NCBI Taxonomy" id="428988"/>
    <lineage>
        <taxon>Bacteria</taxon>
        <taxon>Pseudomonadati</taxon>
        <taxon>Bacteroidota</taxon>
        <taxon>Flavobacteriia</taxon>
        <taxon>Flavobacteriales</taxon>
        <taxon>Flavobacteriaceae</taxon>
        <taxon>Flavobacterium</taxon>
    </lineage>
</organism>
<protein>
    <submittedName>
        <fullName evidence="3">Uncharacterized protein</fullName>
    </submittedName>
</protein>
<evidence type="ECO:0000313" key="3">
    <source>
        <dbReference type="EMBL" id="RLJ24416.1"/>
    </source>
</evidence>
<feature type="transmembrane region" description="Helical" evidence="1">
    <location>
        <begin position="6"/>
        <end position="23"/>
    </location>
</feature>
<dbReference type="RefSeq" id="WP_056070660.1">
    <property type="nucleotide sequence ID" value="NZ_CALHAS010000007.1"/>
</dbReference>
<reference evidence="2 4" key="1">
    <citation type="submission" date="2017-12" db="EMBL/GenBank/DDBJ databases">
        <title>Genomic Encyclopedia of Type Strains, Phase III (KMG-III): the genomes of soil and plant-associated and newly described type strains.</title>
        <authorList>
            <person name="Whitman W."/>
        </authorList>
    </citation>
    <scope>NUCLEOTIDE SEQUENCE [LARGE SCALE GENOMIC DNA]</scope>
    <source>
        <strain evidence="2 4">IP-10</strain>
    </source>
</reference>
<dbReference type="AlphaFoldDB" id="A0A497U9K6"/>
<evidence type="ECO:0000313" key="5">
    <source>
        <dbReference type="Proteomes" id="UP000275027"/>
    </source>
</evidence>